<evidence type="ECO:0000256" key="3">
    <source>
        <dbReference type="ARBA" id="ARBA00023274"/>
    </source>
</evidence>
<comment type="similarity">
    <text evidence="1">Belongs to the universal ribosomal protein uS11 family.</text>
</comment>
<keyword evidence="2" id="KW-0689">Ribosomal protein</keyword>
<dbReference type="InterPro" id="IPR001971">
    <property type="entry name" value="Ribosomal_uS11"/>
</dbReference>
<dbReference type="SUPFAM" id="SSF53137">
    <property type="entry name" value="Translational machinery components"/>
    <property type="match status" value="1"/>
</dbReference>
<keyword evidence="3" id="KW-0687">Ribonucleoprotein</keyword>
<dbReference type="Pfam" id="PF00411">
    <property type="entry name" value="Ribosomal_S11"/>
    <property type="match status" value="1"/>
</dbReference>
<dbReference type="GO" id="GO:0005840">
    <property type="term" value="C:ribosome"/>
    <property type="evidence" value="ECO:0007669"/>
    <property type="project" value="UniProtKB-KW"/>
</dbReference>
<gene>
    <name evidence="5" type="ORF">ACH5RR_036595</name>
</gene>
<dbReference type="HAMAP" id="MF_01310">
    <property type="entry name" value="Ribosomal_uS11"/>
    <property type="match status" value="1"/>
</dbReference>
<feature type="region of interest" description="Disordered" evidence="4">
    <location>
        <begin position="212"/>
        <end position="238"/>
    </location>
</feature>
<dbReference type="Proteomes" id="UP001630127">
    <property type="component" value="Unassembled WGS sequence"/>
</dbReference>
<protein>
    <recommendedName>
        <fullName evidence="7">Ribosomal protein S11</fullName>
    </recommendedName>
</protein>
<accession>A0ABD2Y3N3</accession>
<dbReference type="PANTHER" id="PTHR11759">
    <property type="entry name" value="40S RIBOSOMAL PROTEIN S14/30S RIBOSOMAL PROTEIN S11"/>
    <property type="match status" value="1"/>
</dbReference>
<reference evidence="5 6" key="1">
    <citation type="submission" date="2024-11" db="EMBL/GenBank/DDBJ databases">
        <title>A near-complete genome assembly of Cinchona calisaya.</title>
        <authorList>
            <person name="Lian D.C."/>
            <person name="Zhao X.W."/>
            <person name="Wei L."/>
        </authorList>
    </citation>
    <scope>NUCLEOTIDE SEQUENCE [LARGE SCALE GENOMIC DNA]</scope>
    <source>
        <tissue evidence="5">Nenye</tissue>
    </source>
</reference>
<dbReference type="InterPro" id="IPR036967">
    <property type="entry name" value="Ribosomal_uS11_sf"/>
</dbReference>
<sequence length="317" mass="34926">MNLYRASARGVLSSSISRALRPRSDQQPFTWILSSSGRSLNPLSQNTQNTFSGCPENITSKAGRNESIGLSILGNLRRKLASMKAMENLHLPSAFTFQRFIHSGNPEKAEMGANSRPMDFVRGIIEESGTNAFGRSQLSQYTVEQNGGHSGNPEKAEMGGNSRPMDFVRGIIEESGTNAFGRSQLSQYALEQNADVVHMKLLRNNTFITLTDSKGNRKPGERVSASAGSLPDKGGKVSRYGAEATAEHVGREARKSGVKSVVVKVNGFTYFKKKRQAIMAFKEGYTHGRGDQTPIVYIEDTTRRPHNGCRRPKKRRI</sequence>
<evidence type="ECO:0008006" key="7">
    <source>
        <dbReference type="Google" id="ProtNLM"/>
    </source>
</evidence>
<evidence type="ECO:0000313" key="6">
    <source>
        <dbReference type="Proteomes" id="UP001630127"/>
    </source>
</evidence>
<feature type="region of interest" description="Disordered" evidence="4">
    <location>
        <begin position="143"/>
        <end position="162"/>
    </location>
</feature>
<dbReference type="Gene3D" id="3.30.420.80">
    <property type="entry name" value="Ribosomal protein S11"/>
    <property type="match status" value="1"/>
</dbReference>
<dbReference type="AlphaFoldDB" id="A0ABD2Y3N3"/>
<evidence type="ECO:0000256" key="2">
    <source>
        <dbReference type="ARBA" id="ARBA00022980"/>
    </source>
</evidence>
<name>A0ABD2Y3N3_9GENT</name>
<evidence type="ECO:0000256" key="4">
    <source>
        <dbReference type="SAM" id="MobiDB-lite"/>
    </source>
</evidence>
<comment type="caution">
    <text evidence="5">The sequence shown here is derived from an EMBL/GenBank/DDBJ whole genome shotgun (WGS) entry which is preliminary data.</text>
</comment>
<proteinExistence type="inferred from homology"/>
<keyword evidence="6" id="KW-1185">Reference proteome</keyword>
<organism evidence="5 6">
    <name type="scientific">Cinchona calisaya</name>
    <dbReference type="NCBI Taxonomy" id="153742"/>
    <lineage>
        <taxon>Eukaryota</taxon>
        <taxon>Viridiplantae</taxon>
        <taxon>Streptophyta</taxon>
        <taxon>Embryophyta</taxon>
        <taxon>Tracheophyta</taxon>
        <taxon>Spermatophyta</taxon>
        <taxon>Magnoliopsida</taxon>
        <taxon>eudicotyledons</taxon>
        <taxon>Gunneridae</taxon>
        <taxon>Pentapetalae</taxon>
        <taxon>asterids</taxon>
        <taxon>lamiids</taxon>
        <taxon>Gentianales</taxon>
        <taxon>Rubiaceae</taxon>
        <taxon>Cinchonoideae</taxon>
        <taxon>Cinchoneae</taxon>
        <taxon>Cinchona</taxon>
    </lineage>
</organism>
<evidence type="ECO:0000256" key="1">
    <source>
        <dbReference type="ARBA" id="ARBA00006194"/>
    </source>
</evidence>
<dbReference type="GO" id="GO:1990904">
    <property type="term" value="C:ribonucleoprotein complex"/>
    <property type="evidence" value="ECO:0007669"/>
    <property type="project" value="UniProtKB-KW"/>
</dbReference>
<dbReference type="EMBL" id="JBJUIK010000015">
    <property type="protein sequence ID" value="KAL3502146.1"/>
    <property type="molecule type" value="Genomic_DNA"/>
</dbReference>
<evidence type="ECO:0000313" key="5">
    <source>
        <dbReference type="EMBL" id="KAL3502146.1"/>
    </source>
</evidence>